<feature type="compositionally biased region" description="Basic and acidic residues" evidence="1">
    <location>
        <begin position="209"/>
        <end position="219"/>
    </location>
</feature>
<feature type="compositionally biased region" description="Basic and acidic residues" evidence="1">
    <location>
        <begin position="160"/>
        <end position="196"/>
    </location>
</feature>
<evidence type="ECO:0000256" key="2">
    <source>
        <dbReference type="SAM" id="Phobius"/>
    </source>
</evidence>
<feature type="compositionally biased region" description="Polar residues" evidence="1">
    <location>
        <begin position="129"/>
        <end position="144"/>
    </location>
</feature>
<sequence>QTRRRWGETNLGRSTPYRILISLIECGFLFCAIQAINASVSLNNGNSSSLGSLEMFVQSFSVISPILAGMYPSIVLLIVRQQSAIDGETDVVIFENTVPKSEPKFNLTQHGHRNDGDGHDLTTVIRFTSQASDLESGNGTSATFWSRGDQSEGHSGSNAHRGEESRDGVSNKDDGIENSDHRGDPPRRGFPGDRHPSNSYRDSLPVETSTREDAMPRAL</sequence>
<keyword evidence="2" id="KW-0812">Transmembrane</keyword>
<evidence type="ECO:0000313" key="4">
    <source>
        <dbReference type="Proteomes" id="UP001465976"/>
    </source>
</evidence>
<gene>
    <name evidence="3" type="ORF">V5O48_015617</name>
</gene>
<keyword evidence="4" id="KW-1185">Reference proteome</keyword>
<proteinExistence type="predicted"/>
<name>A0ABR3EU11_9AGAR</name>
<keyword evidence="2" id="KW-0472">Membrane</keyword>
<feature type="non-terminal residue" evidence="3">
    <location>
        <position position="1"/>
    </location>
</feature>
<evidence type="ECO:0000256" key="1">
    <source>
        <dbReference type="SAM" id="MobiDB-lite"/>
    </source>
</evidence>
<feature type="transmembrane region" description="Helical" evidence="2">
    <location>
        <begin position="60"/>
        <end position="79"/>
    </location>
</feature>
<reference evidence="3 4" key="1">
    <citation type="submission" date="2024-02" db="EMBL/GenBank/DDBJ databases">
        <title>A draft genome for the cacao thread blight pathogen Marasmius crinis-equi.</title>
        <authorList>
            <person name="Cohen S.P."/>
            <person name="Baruah I.K."/>
            <person name="Amoako-Attah I."/>
            <person name="Bukari Y."/>
            <person name="Meinhardt L.W."/>
            <person name="Bailey B.A."/>
        </authorList>
    </citation>
    <scope>NUCLEOTIDE SEQUENCE [LARGE SCALE GENOMIC DNA]</scope>
    <source>
        <strain evidence="3 4">GH-76</strain>
    </source>
</reference>
<dbReference type="EMBL" id="JBAHYK010001912">
    <property type="protein sequence ID" value="KAL0566393.1"/>
    <property type="molecule type" value="Genomic_DNA"/>
</dbReference>
<evidence type="ECO:0000313" key="3">
    <source>
        <dbReference type="EMBL" id="KAL0566393.1"/>
    </source>
</evidence>
<dbReference type="Proteomes" id="UP001465976">
    <property type="component" value="Unassembled WGS sequence"/>
</dbReference>
<comment type="caution">
    <text evidence="3">The sequence shown here is derived from an EMBL/GenBank/DDBJ whole genome shotgun (WGS) entry which is preliminary data.</text>
</comment>
<organism evidence="3 4">
    <name type="scientific">Marasmius crinis-equi</name>
    <dbReference type="NCBI Taxonomy" id="585013"/>
    <lineage>
        <taxon>Eukaryota</taxon>
        <taxon>Fungi</taxon>
        <taxon>Dikarya</taxon>
        <taxon>Basidiomycota</taxon>
        <taxon>Agaricomycotina</taxon>
        <taxon>Agaricomycetes</taxon>
        <taxon>Agaricomycetidae</taxon>
        <taxon>Agaricales</taxon>
        <taxon>Marasmiineae</taxon>
        <taxon>Marasmiaceae</taxon>
        <taxon>Marasmius</taxon>
    </lineage>
</organism>
<keyword evidence="2" id="KW-1133">Transmembrane helix</keyword>
<feature type="transmembrane region" description="Helical" evidence="2">
    <location>
        <begin position="20"/>
        <end position="40"/>
    </location>
</feature>
<feature type="region of interest" description="Disordered" evidence="1">
    <location>
        <begin position="129"/>
        <end position="219"/>
    </location>
</feature>
<accession>A0ABR3EU11</accession>
<protein>
    <submittedName>
        <fullName evidence="3">Uncharacterized protein</fullName>
    </submittedName>
</protein>